<feature type="region of interest" description="Disordered" evidence="1">
    <location>
        <begin position="1"/>
        <end position="23"/>
    </location>
</feature>
<organism evidence="2 3">
    <name type="scientific">Trifolium medium</name>
    <dbReference type="NCBI Taxonomy" id="97028"/>
    <lineage>
        <taxon>Eukaryota</taxon>
        <taxon>Viridiplantae</taxon>
        <taxon>Streptophyta</taxon>
        <taxon>Embryophyta</taxon>
        <taxon>Tracheophyta</taxon>
        <taxon>Spermatophyta</taxon>
        <taxon>Magnoliopsida</taxon>
        <taxon>eudicotyledons</taxon>
        <taxon>Gunneridae</taxon>
        <taxon>Pentapetalae</taxon>
        <taxon>rosids</taxon>
        <taxon>fabids</taxon>
        <taxon>Fabales</taxon>
        <taxon>Fabaceae</taxon>
        <taxon>Papilionoideae</taxon>
        <taxon>50 kb inversion clade</taxon>
        <taxon>NPAAA clade</taxon>
        <taxon>Hologalegina</taxon>
        <taxon>IRL clade</taxon>
        <taxon>Trifolieae</taxon>
        <taxon>Trifolium</taxon>
    </lineage>
</organism>
<comment type="caution">
    <text evidence="2">The sequence shown here is derived from an EMBL/GenBank/DDBJ whole genome shotgun (WGS) entry which is preliminary data.</text>
</comment>
<evidence type="ECO:0000313" key="2">
    <source>
        <dbReference type="EMBL" id="MCI40271.1"/>
    </source>
</evidence>
<evidence type="ECO:0000313" key="3">
    <source>
        <dbReference type="Proteomes" id="UP000265520"/>
    </source>
</evidence>
<proteinExistence type="predicted"/>
<dbReference type="AlphaFoldDB" id="A0A392RUF1"/>
<accession>A0A392RUF1</accession>
<keyword evidence="3" id="KW-1185">Reference proteome</keyword>
<evidence type="ECO:0000256" key="1">
    <source>
        <dbReference type="SAM" id="MobiDB-lite"/>
    </source>
</evidence>
<sequence length="23" mass="2504">TNLPSDELLNDGLSGHQPTLIIR</sequence>
<protein>
    <submittedName>
        <fullName evidence="2">Uncharacterized protein</fullName>
    </submittedName>
</protein>
<reference evidence="2 3" key="1">
    <citation type="journal article" date="2018" name="Front. Plant Sci.">
        <title>Red Clover (Trifolium pratense) and Zigzag Clover (T. medium) - A Picture of Genomic Similarities and Differences.</title>
        <authorList>
            <person name="Dluhosova J."/>
            <person name="Istvanek J."/>
            <person name="Nedelnik J."/>
            <person name="Repkova J."/>
        </authorList>
    </citation>
    <scope>NUCLEOTIDE SEQUENCE [LARGE SCALE GENOMIC DNA]</scope>
    <source>
        <strain evidence="3">cv. 10/8</strain>
        <tissue evidence="2">Leaf</tissue>
    </source>
</reference>
<name>A0A392RUF1_9FABA</name>
<dbReference type="Proteomes" id="UP000265520">
    <property type="component" value="Unassembled WGS sequence"/>
</dbReference>
<dbReference type="EMBL" id="LXQA010277825">
    <property type="protein sequence ID" value="MCI40271.1"/>
    <property type="molecule type" value="Genomic_DNA"/>
</dbReference>
<feature type="non-terminal residue" evidence="2">
    <location>
        <position position="1"/>
    </location>
</feature>